<evidence type="ECO:0000256" key="1">
    <source>
        <dbReference type="ARBA" id="ARBA00008270"/>
    </source>
</evidence>
<dbReference type="Pfam" id="PF02567">
    <property type="entry name" value="PhzC-PhzF"/>
    <property type="match status" value="1"/>
</dbReference>
<dbReference type="Proteomes" id="UP000707245">
    <property type="component" value="Unassembled WGS sequence"/>
</dbReference>
<evidence type="ECO:0000313" key="4">
    <source>
        <dbReference type="Proteomes" id="UP000707245"/>
    </source>
</evidence>
<protein>
    <submittedName>
        <fullName evidence="3">PhzF family phenazine biosynthesis protein</fullName>
    </submittedName>
</protein>
<name>A0ABR9FNU7_9GAMM</name>
<organism evidence="3 4">
    <name type="scientific">Pseudoalteromonas prydzensis</name>
    <dbReference type="NCBI Taxonomy" id="182141"/>
    <lineage>
        <taxon>Bacteria</taxon>
        <taxon>Pseudomonadati</taxon>
        <taxon>Pseudomonadota</taxon>
        <taxon>Gammaproteobacteria</taxon>
        <taxon>Alteromonadales</taxon>
        <taxon>Pseudoalteromonadaceae</taxon>
        <taxon>Pseudoalteromonas</taxon>
    </lineage>
</organism>
<dbReference type="Gene3D" id="3.10.310.10">
    <property type="entry name" value="Diaminopimelate Epimerase, Chain A, domain 1"/>
    <property type="match status" value="2"/>
</dbReference>
<dbReference type="InterPro" id="IPR003719">
    <property type="entry name" value="Phenazine_PhzF-like"/>
</dbReference>
<dbReference type="PANTHER" id="PTHR13774:SF17">
    <property type="entry name" value="PHENAZINE BIOSYNTHESIS-LIKE DOMAIN-CONTAINING PROTEIN"/>
    <property type="match status" value="1"/>
</dbReference>
<accession>A0ABR9FNU7</accession>
<dbReference type="EMBL" id="RRZA01000043">
    <property type="protein sequence ID" value="MBE0458495.1"/>
    <property type="molecule type" value="Genomic_DNA"/>
</dbReference>
<comment type="caution">
    <text evidence="3">The sequence shown here is derived from an EMBL/GenBank/DDBJ whole genome shotgun (WGS) entry which is preliminary data.</text>
</comment>
<keyword evidence="4" id="KW-1185">Reference proteome</keyword>
<sequence>MPISKSNKFTQLLPRYLHKAPRFVQVFAEQTVFDNPPHNKGSSALIVIYKSGLSRFMMQRIANHTHHSATVFLKETEIKSPSCSIRWFNQHNEIKRCGHGTLAAALYLKKYQGNSPRQFYSLTGEIFKIQSSINNLQLEITAINSEKIAPVHAIEMAIKTPILQSYATTSKHGYTTVLINTEHPLKELDVRVTELTDYPNAVIVLQQNPHNGCFSFRYFAPYYGIAEDQATGSALSVLAPLIKQLNTEYKGALFQASINGAVINYQLKNQCVRLY</sequence>
<evidence type="ECO:0000313" key="3">
    <source>
        <dbReference type="EMBL" id="MBE0458495.1"/>
    </source>
</evidence>
<evidence type="ECO:0000256" key="2">
    <source>
        <dbReference type="ARBA" id="ARBA00023235"/>
    </source>
</evidence>
<dbReference type="RefSeq" id="WP_192542179.1">
    <property type="nucleotide sequence ID" value="NZ_CAXYBX010000001.1"/>
</dbReference>
<dbReference type="SUPFAM" id="SSF54506">
    <property type="entry name" value="Diaminopimelate epimerase-like"/>
    <property type="match status" value="1"/>
</dbReference>
<keyword evidence="2" id="KW-0413">Isomerase</keyword>
<dbReference type="PANTHER" id="PTHR13774">
    <property type="entry name" value="PHENAZINE BIOSYNTHESIS PROTEIN"/>
    <property type="match status" value="1"/>
</dbReference>
<reference evidence="3 4" key="1">
    <citation type="submission" date="2020-07" db="EMBL/GenBank/DDBJ databases">
        <title>Halophilic bacteria isolated from french cheeses.</title>
        <authorList>
            <person name="Kothe C.I."/>
            <person name="Farah-Kraiem B."/>
            <person name="Renault P."/>
            <person name="Dridi B."/>
        </authorList>
    </citation>
    <scope>NUCLEOTIDE SEQUENCE [LARGE SCALE GENOMIC DNA]</scope>
    <source>
        <strain evidence="3 4">FME14</strain>
    </source>
</reference>
<proteinExistence type="inferred from homology"/>
<gene>
    <name evidence="3" type="ORF">EI167_13780</name>
</gene>
<comment type="similarity">
    <text evidence="1">Belongs to the PhzF family.</text>
</comment>